<evidence type="ECO:0000256" key="1">
    <source>
        <dbReference type="ARBA" id="ARBA00006484"/>
    </source>
</evidence>
<dbReference type="GO" id="GO:0016491">
    <property type="term" value="F:oxidoreductase activity"/>
    <property type="evidence" value="ECO:0007669"/>
    <property type="project" value="UniProtKB-KW"/>
</dbReference>
<gene>
    <name evidence="4" type="ORF">C5613_09435</name>
</gene>
<feature type="domain" description="Ketoreductase" evidence="3">
    <location>
        <begin position="6"/>
        <end position="190"/>
    </location>
</feature>
<dbReference type="RefSeq" id="WP_105414090.1">
    <property type="nucleotide sequence ID" value="NZ_PUIO01000009.1"/>
</dbReference>
<dbReference type="PANTHER" id="PTHR43639">
    <property type="entry name" value="OXIDOREDUCTASE, SHORT-CHAIN DEHYDROGENASE/REDUCTASE FAMILY (AFU_ORTHOLOGUE AFUA_5G02870)"/>
    <property type="match status" value="1"/>
</dbReference>
<dbReference type="PRINTS" id="PR00080">
    <property type="entry name" value="SDRFAMILY"/>
</dbReference>
<evidence type="ECO:0000256" key="2">
    <source>
        <dbReference type="ARBA" id="ARBA00023002"/>
    </source>
</evidence>
<comment type="similarity">
    <text evidence="1">Belongs to the short-chain dehydrogenases/reductases (SDR) family.</text>
</comment>
<evidence type="ECO:0000313" key="5">
    <source>
        <dbReference type="Proteomes" id="UP000239290"/>
    </source>
</evidence>
<organism evidence="4 5">
    <name type="scientific">Rhodococcus opacus</name>
    <name type="common">Nocardia opaca</name>
    <dbReference type="NCBI Taxonomy" id="37919"/>
    <lineage>
        <taxon>Bacteria</taxon>
        <taxon>Bacillati</taxon>
        <taxon>Actinomycetota</taxon>
        <taxon>Actinomycetes</taxon>
        <taxon>Mycobacteriales</taxon>
        <taxon>Nocardiaceae</taxon>
        <taxon>Rhodococcus</taxon>
    </lineage>
</organism>
<dbReference type="Proteomes" id="UP000239290">
    <property type="component" value="Unassembled WGS sequence"/>
</dbReference>
<proteinExistence type="inferred from homology"/>
<dbReference type="Pfam" id="PF13561">
    <property type="entry name" value="adh_short_C2"/>
    <property type="match status" value="1"/>
</dbReference>
<dbReference type="PROSITE" id="PS00061">
    <property type="entry name" value="ADH_SHORT"/>
    <property type="match status" value="1"/>
</dbReference>
<dbReference type="AlphaFoldDB" id="A0A2S8JDI3"/>
<dbReference type="InterPro" id="IPR002347">
    <property type="entry name" value="SDR_fam"/>
</dbReference>
<accession>A0A2S8JDI3</accession>
<dbReference type="PANTHER" id="PTHR43639:SF1">
    <property type="entry name" value="SHORT-CHAIN DEHYDROGENASE_REDUCTASE FAMILY PROTEIN"/>
    <property type="match status" value="1"/>
</dbReference>
<evidence type="ECO:0000259" key="3">
    <source>
        <dbReference type="SMART" id="SM00822"/>
    </source>
</evidence>
<dbReference type="PRINTS" id="PR00081">
    <property type="entry name" value="GDHRDH"/>
</dbReference>
<evidence type="ECO:0000313" key="4">
    <source>
        <dbReference type="EMBL" id="PQP25070.1"/>
    </source>
</evidence>
<dbReference type="EMBL" id="PUIO01000009">
    <property type="protein sequence ID" value="PQP25070.1"/>
    <property type="molecule type" value="Genomic_DNA"/>
</dbReference>
<keyword evidence="2" id="KW-0560">Oxidoreductase</keyword>
<name>A0A2S8JDI3_RHOOP</name>
<dbReference type="InterPro" id="IPR036291">
    <property type="entry name" value="NAD(P)-bd_dom_sf"/>
</dbReference>
<dbReference type="InterPro" id="IPR057326">
    <property type="entry name" value="KR_dom"/>
</dbReference>
<dbReference type="SMART" id="SM00822">
    <property type="entry name" value="PKS_KR"/>
    <property type="match status" value="1"/>
</dbReference>
<dbReference type="Gene3D" id="3.40.50.720">
    <property type="entry name" value="NAD(P)-binding Rossmann-like Domain"/>
    <property type="match status" value="1"/>
</dbReference>
<comment type="caution">
    <text evidence="4">The sequence shown here is derived from an EMBL/GenBank/DDBJ whole genome shotgun (WGS) entry which is preliminary data.</text>
</comment>
<dbReference type="SUPFAM" id="SSF51735">
    <property type="entry name" value="NAD(P)-binding Rossmann-fold domains"/>
    <property type="match status" value="1"/>
</dbReference>
<dbReference type="FunFam" id="3.40.50.720:FF:000084">
    <property type="entry name" value="Short-chain dehydrogenase reductase"/>
    <property type="match status" value="1"/>
</dbReference>
<dbReference type="InterPro" id="IPR020904">
    <property type="entry name" value="Sc_DH/Rdtase_CS"/>
</dbReference>
<protein>
    <submittedName>
        <fullName evidence="4">3-oxoacyl-ACP reductase</fullName>
    </submittedName>
</protein>
<reference evidence="5" key="1">
    <citation type="submission" date="2018-02" db="EMBL/GenBank/DDBJ databases">
        <title>Draft genome sequencing of Rhodococcus opacus KU647198.</title>
        <authorList>
            <person name="Zheng B.-X."/>
        </authorList>
    </citation>
    <scope>NUCLEOTIDE SEQUENCE [LARGE SCALE GENOMIC DNA]</scope>
    <source>
        <strain evidence="5">04-OD7</strain>
    </source>
</reference>
<sequence>MHTTGRVALITGASRGIGAAIAHALAATGVTVIIHYGSDCAAAAAVVDDITADGGRAAAVRADLTRPDGPAELLQQFDCALDDLGIDRGLDILVNNAGINRRGAIAHVTADDFDHHVALNQRAPFFVTQQALPRMRNGGRIVNISSGSARYARPEVISYAMTKGAIEVFTRTLAAAVGERGITVNAVAPAAIDTDMNAHWLRRNDQARTAAALSTALRTLATAADIANIVAFLVSDAAGAITGQVIDATNGNRL</sequence>